<dbReference type="Gene3D" id="3.30.70.270">
    <property type="match status" value="1"/>
</dbReference>
<feature type="domain" description="Response regulatory" evidence="2">
    <location>
        <begin position="30"/>
        <end position="147"/>
    </location>
</feature>
<proteinExistence type="predicted"/>
<dbReference type="PANTHER" id="PTHR44757">
    <property type="entry name" value="DIGUANYLATE CYCLASE DGCP"/>
    <property type="match status" value="1"/>
</dbReference>
<evidence type="ECO:0000313" key="5">
    <source>
        <dbReference type="EMBL" id="AWI78949.1"/>
    </source>
</evidence>
<dbReference type="Proteomes" id="UP000244902">
    <property type="component" value="Chromosome"/>
</dbReference>
<dbReference type="RefSeq" id="WP_108971873.1">
    <property type="nucleotide sequence ID" value="NZ_CP022188.1"/>
</dbReference>
<sequence length="600" mass="66686">MSEFAAPELPDLPTRAPVRAVNGDPIRQSSIMLVDDEEITLDTLQIFLEDAGYERFVLTADAREAIPTLERERPDIVLLDLMMPHVNGFEILAYIRSNEHFEHLPVVVLTSSSDAPTKLKALEMGATDFLAKPVDESELVLRVRNTLAAKAYQDRLANTDRLTGLPNRHVLVDRLEWAIKQAERNGQSGALMLLNIHRFRQLNEALGPAMADELLLRVAQRLEIATRDSDLLAVLPQSDKNQGLARLGGDEFALLLHGELSPETIARIARRLLRALAEPFHLQQQELYLALNIGIAIFPDDGTDSNEVQRNAGIAIRSLESEQANPEGAFCFYSKELNARTISGLGLENELRRALERNELEVFYQPKYDVVSEEVVGAECLLRWKHPQRGYVSPVEFIPVAEETGLIIDIGQYVLEEACRKIAQWDAQGLKPGTLAVNASVQQFRHHSFRGAVRNALATSGITPAHLKIEVTESLLMTQHDQATAMLGDLRALGVQLSIDDFGTGYSSLSYLRSMPIDELKIDRSFLTDVESSKDSAAIVRAILAMAHSLDLVVVAEGVETQGQLAFLREHRCDTLQGFLFSRPLPAQDFEDLLRARLGA</sequence>
<dbReference type="Gene3D" id="3.20.20.450">
    <property type="entry name" value="EAL domain"/>
    <property type="match status" value="1"/>
</dbReference>
<dbReference type="InterPro" id="IPR043128">
    <property type="entry name" value="Rev_trsase/Diguanyl_cyclase"/>
</dbReference>
<dbReference type="SMART" id="SM00052">
    <property type="entry name" value="EAL"/>
    <property type="match status" value="1"/>
</dbReference>
<dbReference type="Pfam" id="PF00072">
    <property type="entry name" value="Response_reg"/>
    <property type="match status" value="1"/>
</dbReference>
<organism evidence="5 6">
    <name type="scientific">Parazoarcus communis</name>
    <dbReference type="NCBI Taxonomy" id="41977"/>
    <lineage>
        <taxon>Bacteria</taxon>
        <taxon>Pseudomonadati</taxon>
        <taxon>Pseudomonadota</taxon>
        <taxon>Betaproteobacteria</taxon>
        <taxon>Rhodocyclales</taxon>
        <taxon>Zoogloeaceae</taxon>
        <taxon>Parazoarcus</taxon>
    </lineage>
</organism>
<dbReference type="InterPro" id="IPR052155">
    <property type="entry name" value="Biofilm_reg_signaling"/>
</dbReference>
<dbReference type="SMART" id="SM00448">
    <property type="entry name" value="REC"/>
    <property type="match status" value="1"/>
</dbReference>
<dbReference type="PROSITE" id="PS50110">
    <property type="entry name" value="RESPONSE_REGULATORY"/>
    <property type="match status" value="1"/>
</dbReference>
<feature type="domain" description="GGDEF" evidence="4">
    <location>
        <begin position="187"/>
        <end position="335"/>
    </location>
</feature>
<dbReference type="SMART" id="SM00267">
    <property type="entry name" value="GGDEF"/>
    <property type="match status" value="1"/>
</dbReference>
<dbReference type="FunFam" id="3.20.20.450:FF:000001">
    <property type="entry name" value="Cyclic di-GMP phosphodiesterase yahA"/>
    <property type="match status" value="1"/>
</dbReference>
<evidence type="ECO:0000259" key="3">
    <source>
        <dbReference type="PROSITE" id="PS50883"/>
    </source>
</evidence>
<dbReference type="Pfam" id="PF00990">
    <property type="entry name" value="GGDEF"/>
    <property type="match status" value="1"/>
</dbReference>
<evidence type="ECO:0000259" key="4">
    <source>
        <dbReference type="PROSITE" id="PS50887"/>
    </source>
</evidence>
<feature type="modified residue" description="4-aspartylphosphate" evidence="1">
    <location>
        <position position="80"/>
    </location>
</feature>
<accession>A0A2U8GZ04</accession>
<dbReference type="InterPro" id="IPR001633">
    <property type="entry name" value="EAL_dom"/>
</dbReference>
<dbReference type="SUPFAM" id="SSF141868">
    <property type="entry name" value="EAL domain-like"/>
    <property type="match status" value="1"/>
</dbReference>
<dbReference type="GO" id="GO:0000160">
    <property type="term" value="P:phosphorelay signal transduction system"/>
    <property type="evidence" value="ECO:0007669"/>
    <property type="project" value="InterPro"/>
</dbReference>
<dbReference type="AlphaFoldDB" id="A0A2U8GZ04"/>
<dbReference type="InterPro" id="IPR035919">
    <property type="entry name" value="EAL_sf"/>
</dbReference>
<name>A0A2U8GZ04_9RHOO</name>
<dbReference type="Pfam" id="PF00563">
    <property type="entry name" value="EAL"/>
    <property type="match status" value="1"/>
</dbReference>
<reference evidence="5 6" key="1">
    <citation type="submission" date="2017-06" db="EMBL/GenBank/DDBJ databases">
        <title>Azoarcus sp. TSNA42 complete genome sequence.</title>
        <authorList>
            <person name="Woo J.-H."/>
            <person name="Kim H.-S."/>
        </authorList>
    </citation>
    <scope>NUCLEOTIDE SEQUENCE [LARGE SCALE GENOMIC DNA]</scope>
    <source>
        <strain evidence="5 6">TSNA42</strain>
    </source>
</reference>
<dbReference type="CDD" id="cd01949">
    <property type="entry name" value="GGDEF"/>
    <property type="match status" value="1"/>
</dbReference>
<dbReference type="InterPro" id="IPR001789">
    <property type="entry name" value="Sig_transdc_resp-reg_receiver"/>
</dbReference>
<dbReference type="NCBIfam" id="TIGR00254">
    <property type="entry name" value="GGDEF"/>
    <property type="match status" value="1"/>
</dbReference>
<gene>
    <name evidence="5" type="ORF">CEW87_05970</name>
</gene>
<dbReference type="EMBL" id="CP022188">
    <property type="protein sequence ID" value="AWI78949.1"/>
    <property type="molecule type" value="Genomic_DNA"/>
</dbReference>
<dbReference type="PANTHER" id="PTHR44757:SF2">
    <property type="entry name" value="BIOFILM ARCHITECTURE MAINTENANCE PROTEIN MBAA"/>
    <property type="match status" value="1"/>
</dbReference>
<evidence type="ECO:0000256" key="1">
    <source>
        <dbReference type="PROSITE-ProRule" id="PRU00169"/>
    </source>
</evidence>
<dbReference type="SUPFAM" id="SSF52172">
    <property type="entry name" value="CheY-like"/>
    <property type="match status" value="1"/>
</dbReference>
<keyword evidence="1" id="KW-0597">Phosphoprotein</keyword>
<dbReference type="InterPro" id="IPR029787">
    <property type="entry name" value="Nucleotide_cyclase"/>
</dbReference>
<dbReference type="CDD" id="cd01948">
    <property type="entry name" value="EAL"/>
    <property type="match status" value="1"/>
</dbReference>
<dbReference type="InterPro" id="IPR011006">
    <property type="entry name" value="CheY-like_superfamily"/>
</dbReference>
<dbReference type="OrthoDB" id="9813903at2"/>
<evidence type="ECO:0000259" key="2">
    <source>
        <dbReference type="PROSITE" id="PS50110"/>
    </source>
</evidence>
<dbReference type="SUPFAM" id="SSF55073">
    <property type="entry name" value="Nucleotide cyclase"/>
    <property type="match status" value="1"/>
</dbReference>
<dbReference type="PROSITE" id="PS50883">
    <property type="entry name" value="EAL"/>
    <property type="match status" value="1"/>
</dbReference>
<dbReference type="PROSITE" id="PS50887">
    <property type="entry name" value="GGDEF"/>
    <property type="match status" value="1"/>
</dbReference>
<evidence type="ECO:0000313" key="6">
    <source>
        <dbReference type="Proteomes" id="UP000244902"/>
    </source>
</evidence>
<dbReference type="Gene3D" id="3.40.50.2300">
    <property type="match status" value="1"/>
</dbReference>
<protein>
    <submittedName>
        <fullName evidence="5">GGDEF domain-containing response regulator</fullName>
    </submittedName>
</protein>
<dbReference type="InterPro" id="IPR000160">
    <property type="entry name" value="GGDEF_dom"/>
</dbReference>
<feature type="domain" description="EAL" evidence="3">
    <location>
        <begin position="344"/>
        <end position="598"/>
    </location>
</feature>